<gene>
    <name evidence="1" type="ORF">EV675_0284</name>
</gene>
<keyword evidence="2" id="KW-1185">Reference proteome</keyword>
<protein>
    <submittedName>
        <fullName evidence="1">Uncharacterized protein</fullName>
    </submittedName>
</protein>
<reference evidence="1 2" key="1">
    <citation type="submission" date="2019-02" db="EMBL/GenBank/DDBJ databases">
        <title>Genomic Encyclopedia of Type Strains, Phase IV (KMG-IV): sequencing the most valuable type-strain genomes for metagenomic binning, comparative biology and taxonomic classification.</title>
        <authorList>
            <person name="Goeker M."/>
        </authorList>
    </citation>
    <scope>NUCLEOTIDE SEQUENCE [LARGE SCALE GENOMIC DNA]</scope>
    <source>
        <strain evidence="1 2">K24</strain>
    </source>
</reference>
<name>A0A4Q7NHB7_9BURK</name>
<organism evidence="1 2">
    <name type="scientific">Pigmentiphaga kullae</name>
    <dbReference type="NCBI Taxonomy" id="151784"/>
    <lineage>
        <taxon>Bacteria</taxon>
        <taxon>Pseudomonadati</taxon>
        <taxon>Pseudomonadota</taxon>
        <taxon>Betaproteobacteria</taxon>
        <taxon>Burkholderiales</taxon>
        <taxon>Alcaligenaceae</taxon>
        <taxon>Pigmentiphaga</taxon>
    </lineage>
</organism>
<accession>A0A4Q7NHB7</accession>
<dbReference type="RefSeq" id="WP_130355660.1">
    <property type="nucleotide sequence ID" value="NZ_SGXC01000001.1"/>
</dbReference>
<dbReference type="Proteomes" id="UP000292445">
    <property type="component" value="Unassembled WGS sequence"/>
</dbReference>
<proteinExistence type="predicted"/>
<evidence type="ECO:0000313" key="1">
    <source>
        <dbReference type="EMBL" id="RZS84269.1"/>
    </source>
</evidence>
<dbReference type="EMBL" id="SGXC01000001">
    <property type="protein sequence ID" value="RZS84269.1"/>
    <property type="molecule type" value="Genomic_DNA"/>
</dbReference>
<sequence>MDQSAFRVAWMRASEEGPDLVEAGGLTLVAAVEKAHEVGDQPDFLAGQILDVDGFVLANFARNTIQFNRDPRG</sequence>
<evidence type="ECO:0000313" key="2">
    <source>
        <dbReference type="Proteomes" id="UP000292445"/>
    </source>
</evidence>
<dbReference type="AlphaFoldDB" id="A0A4Q7NHB7"/>
<comment type="caution">
    <text evidence="1">The sequence shown here is derived from an EMBL/GenBank/DDBJ whole genome shotgun (WGS) entry which is preliminary data.</text>
</comment>